<organism evidence="1 2">
    <name type="scientific">Thelohanellus kitauei</name>
    <name type="common">Myxosporean</name>
    <dbReference type="NCBI Taxonomy" id="669202"/>
    <lineage>
        <taxon>Eukaryota</taxon>
        <taxon>Metazoa</taxon>
        <taxon>Cnidaria</taxon>
        <taxon>Myxozoa</taxon>
        <taxon>Myxosporea</taxon>
        <taxon>Bivalvulida</taxon>
        <taxon>Platysporina</taxon>
        <taxon>Myxobolidae</taxon>
        <taxon>Thelohanellus</taxon>
    </lineage>
</organism>
<proteinExistence type="predicted"/>
<sequence length="461" mass="52737">MIEIEELIQDPENAELYYCPRRITNNCRCLEEFVMKHSWMNENLGTPKDALKLLKGLRREAIELSHGRCTRSSRKIMIYDDGRLKCRGQAKARLNKYIQFLIETSRKLRSHGICAAAEKQILKYSYNLINNKLKYDCDNRNDLIADETIDYNRRKNLMPFEVLMKKRCCRDKCTNKLKKDVTYYSKLRSDAKTSHKLKRKAITKLLMTPSGGIPNCNNFIVLLLGVSRNTIKSVKNVLILGSKGVKKQESKKTYERSEDTSQSLDTLMPVQASNTHHQTTDAVNNFQQVNHIPQDMGQSFVSFQNTEVPTTPTQSMSDPVNSFAEFNANCYSLLDPEQFQTTDLTNQNMSMQGCTNSANASHEFYVPNEGVASASHNLNSSYIEYTEQNVGNNILSTYNNNLPLQQNTTIDPTNQNMVNDFSYQYLPTYPVNMNRTFTIYQSPSLYWNGVPKTSHAPSTFG</sequence>
<name>A0A0C2MXH1_THEKT</name>
<reference evidence="1 2" key="1">
    <citation type="journal article" date="2014" name="Genome Biol. Evol.">
        <title>The genome of the myxosporean Thelohanellus kitauei shows adaptations to nutrient acquisition within its fish host.</title>
        <authorList>
            <person name="Yang Y."/>
            <person name="Xiong J."/>
            <person name="Zhou Z."/>
            <person name="Huo F."/>
            <person name="Miao W."/>
            <person name="Ran C."/>
            <person name="Liu Y."/>
            <person name="Zhang J."/>
            <person name="Feng J."/>
            <person name="Wang M."/>
            <person name="Wang M."/>
            <person name="Wang L."/>
            <person name="Yao B."/>
        </authorList>
    </citation>
    <scope>NUCLEOTIDE SEQUENCE [LARGE SCALE GENOMIC DNA]</scope>
    <source>
        <strain evidence="1">Wuqing</strain>
    </source>
</reference>
<keyword evidence="2" id="KW-1185">Reference proteome</keyword>
<dbReference type="OrthoDB" id="10068017at2759"/>
<evidence type="ECO:0000313" key="1">
    <source>
        <dbReference type="EMBL" id="KII68880.1"/>
    </source>
</evidence>
<accession>A0A0C2MXH1</accession>
<dbReference type="AlphaFoldDB" id="A0A0C2MXH1"/>
<protein>
    <submittedName>
        <fullName evidence="1">Uncharacterized protein</fullName>
    </submittedName>
</protein>
<dbReference type="EMBL" id="JWZT01002668">
    <property type="protein sequence ID" value="KII68880.1"/>
    <property type="molecule type" value="Genomic_DNA"/>
</dbReference>
<dbReference type="Proteomes" id="UP000031668">
    <property type="component" value="Unassembled WGS sequence"/>
</dbReference>
<gene>
    <name evidence="1" type="ORF">RF11_03782</name>
</gene>
<comment type="caution">
    <text evidence="1">The sequence shown here is derived from an EMBL/GenBank/DDBJ whole genome shotgun (WGS) entry which is preliminary data.</text>
</comment>
<evidence type="ECO:0000313" key="2">
    <source>
        <dbReference type="Proteomes" id="UP000031668"/>
    </source>
</evidence>